<gene>
    <name evidence="1" type="ORF">MNBD_GAMMA10-2026</name>
</gene>
<accession>A0A3B0XNA8</accession>
<sequence length="38" mass="4728">YYSHYYMQDIVLPEMYSQYRACLSADFNFKKLTQFIYS</sequence>
<dbReference type="AlphaFoldDB" id="A0A3B0XNA8"/>
<organism evidence="1">
    <name type="scientific">hydrothermal vent metagenome</name>
    <dbReference type="NCBI Taxonomy" id="652676"/>
    <lineage>
        <taxon>unclassified sequences</taxon>
        <taxon>metagenomes</taxon>
        <taxon>ecological metagenomes</taxon>
    </lineage>
</organism>
<evidence type="ECO:0000313" key="1">
    <source>
        <dbReference type="EMBL" id="VAW66230.1"/>
    </source>
</evidence>
<protein>
    <submittedName>
        <fullName evidence="1">Uncharacterized protein</fullName>
    </submittedName>
</protein>
<proteinExistence type="predicted"/>
<name>A0A3B0XNA8_9ZZZZ</name>
<reference evidence="1" key="1">
    <citation type="submission" date="2018-06" db="EMBL/GenBank/DDBJ databases">
        <authorList>
            <person name="Zhirakovskaya E."/>
        </authorList>
    </citation>
    <scope>NUCLEOTIDE SEQUENCE</scope>
</reference>
<feature type="non-terminal residue" evidence="1">
    <location>
        <position position="1"/>
    </location>
</feature>
<dbReference type="EMBL" id="UOFJ01000210">
    <property type="protein sequence ID" value="VAW66230.1"/>
    <property type="molecule type" value="Genomic_DNA"/>
</dbReference>